<dbReference type="AlphaFoldDB" id="A0A0N5D756"/>
<evidence type="ECO:0000313" key="2">
    <source>
        <dbReference type="EMBL" id="VDN06466.1"/>
    </source>
</evidence>
<evidence type="ECO:0000256" key="1">
    <source>
        <dbReference type="SAM" id="MobiDB-lite"/>
    </source>
</evidence>
<dbReference type="WBParaSite" id="TCLT_0000889101-mRNA-1">
    <property type="protein sequence ID" value="TCLT_0000889101-mRNA-1"/>
    <property type="gene ID" value="TCLT_0000889101"/>
</dbReference>
<protein>
    <submittedName>
        <fullName evidence="2 4">Uncharacterized protein</fullName>
    </submittedName>
</protein>
<gene>
    <name evidence="2" type="ORF">TCLT_LOCUS8880</name>
</gene>
<evidence type="ECO:0000313" key="3">
    <source>
        <dbReference type="Proteomes" id="UP000276776"/>
    </source>
</evidence>
<sequence>MLTAFEGGQLKLQIKLVSEIHQTKFISRSEEQLLLNETEIDNGNKNADNRQKCGGKCQNRQRTSDPVRFAMNANSSKKRANASSHLFTLLAAM</sequence>
<proteinExistence type="predicted"/>
<evidence type="ECO:0000313" key="4">
    <source>
        <dbReference type="WBParaSite" id="TCLT_0000889101-mRNA-1"/>
    </source>
</evidence>
<reference evidence="2 3" key="2">
    <citation type="submission" date="2018-11" db="EMBL/GenBank/DDBJ databases">
        <authorList>
            <consortium name="Pathogen Informatics"/>
        </authorList>
    </citation>
    <scope>NUCLEOTIDE SEQUENCE [LARGE SCALE GENOMIC DNA]</scope>
</reference>
<name>A0A0N5D756_THECL</name>
<dbReference type="EMBL" id="UYYF01004696">
    <property type="protein sequence ID" value="VDN06466.1"/>
    <property type="molecule type" value="Genomic_DNA"/>
</dbReference>
<dbReference type="Proteomes" id="UP000276776">
    <property type="component" value="Unassembled WGS sequence"/>
</dbReference>
<reference evidence="4" key="1">
    <citation type="submission" date="2017-02" db="UniProtKB">
        <authorList>
            <consortium name="WormBaseParasite"/>
        </authorList>
    </citation>
    <scope>IDENTIFICATION</scope>
</reference>
<keyword evidence="3" id="KW-1185">Reference proteome</keyword>
<organism evidence="4">
    <name type="scientific">Thelazia callipaeda</name>
    <name type="common">Oriental eyeworm</name>
    <name type="synonym">Parasitic nematode</name>
    <dbReference type="NCBI Taxonomy" id="103827"/>
    <lineage>
        <taxon>Eukaryota</taxon>
        <taxon>Metazoa</taxon>
        <taxon>Ecdysozoa</taxon>
        <taxon>Nematoda</taxon>
        <taxon>Chromadorea</taxon>
        <taxon>Rhabditida</taxon>
        <taxon>Spirurina</taxon>
        <taxon>Spiruromorpha</taxon>
        <taxon>Thelazioidea</taxon>
        <taxon>Thelaziidae</taxon>
        <taxon>Thelazia</taxon>
    </lineage>
</organism>
<accession>A0A0N5D756</accession>
<feature type="region of interest" description="Disordered" evidence="1">
    <location>
        <begin position="42"/>
        <end position="61"/>
    </location>
</feature>